<dbReference type="Pfam" id="PF00691">
    <property type="entry name" value="OmpA"/>
    <property type="match status" value="1"/>
</dbReference>
<keyword evidence="1" id="KW-0472">Membrane</keyword>
<evidence type="ECO:0000256" key="3">
    <source>
        <dbReference type="SAM" id="SignalP"/>
    </source>
</evidence>
<sequence>MKRQPRILAGTALGLLMASAPLGAFPLQGSAALDPPQSTATPLIPVQSNCPEGESAEGCAPQAEPEQKPRKKRERQAESAPVEQAAPSGEEQQGSQRRKKREQQQQEEAAPAERAAPASDEQPEPRRKKRDRQQQEEAAPAERPAEQAAPASDEQPEPRRKKREREQQEEAAPAEKPAEQAAPASDEQPEPRRKKREREQQEEAAPSEQPARKEAGEQTEPPPTDQQTAPAEGDKPRDQAKERGKNPVDEQPVTGEQPSTGEQPAERKQAAPAEGEAPAQGEAPVFDSQKDAKRKRKGGRDNAQETVGQDAGGQPTQQNGEQAEAPKPAPVDQGPPPTDDRTAQQAIRLEKMVPVTEEKGKRVERAPDVEDIRRRPRPRGVDVVRELGDRVILQFNNQTIVESDDAPRMHRGARNVYYEELSGDRTREIVERDNGIQIVTIRNRYGDVVRRSRIAPDGREYVLSYVDERYYEDDGDWRDPGDDLPPIRIDIPREEYILDSEEVEDPDDYYAFLEQPPVERVQRLYSIDEVKRSARVRDIARRIDLDTLNFEFGSASIPETEVQKLEGVASAMEKLLEKNPAETFLIEGHTDAVGRPEANLALSDRRAEAVAEALSNAFSIPPENLTTQGYGEEYLKVDTSEPERENRRVAIRRITSLVAPVASAN</sequence>
<keyword evidence="6" id="KW-1185">Reference proteome</keyword>
<keyword evidence="5" id="KW-0966">Cell projection</keyword>
<evidence type="ECO:0000256" key="1">
    <source>
        <dbReference type="PROSITE-ProRule" id="PRU00473"/>
    </source>
</evidence>
<dbReference type="InterPro" id="IPR006665">
    <property type="entry name" value="OmpA-like"/>
</dbReference>
<feature type="compositionally biased region" description="Low complexity" evidence="2">
    <location>
        <begin position="170"/>
        <end position="184"/>
    </location>
</feature>
<dbReference type="PANTHER" id="PTHR30329:SF21">
    <property type="entry name" value="LIPOPROTEIN YIAD-RELATED"/>
    <property type="match status" value="1"/>
</dbReference>
<keyword evidence="5" id="KW-0282">Flagellum</keyword>
<feature type="region of interest" description="Disordered" evidence="2">
    <location>
        <begin position="26"/>
        <end position="343"/>
    </location>
</feature>
<dbReference type="PANTHER" id="PTHR30329">
    <property type="entry name" value="STATOR ELEMENT OF FLAGELLAR MOTOR COMPLEX"/>
    <property type="match status" value="1"/>
</dbReference>
<dbReference type="EMBL" id="CAKXZS010000034">
    <property type="protein sequence ID" value="CAH2405195.1"/>
    <property type="molecule type" value="Genomic_DNA"/>
</dbReference>
<dbReference type="CDD" id="cd07185">
    <property type="entry name" value="OmpA_C-like"/>
    <property type="match status" value="1"/>
</dbReference>
<keyword evidence="3" id="KW-0732">Signal</keyword>
<feature type="compositionally biased region" description="Low complexity" evidence="2">
    <location>
        <begin position="270"/>
        <end position="284"/>
    </location>
</feature>
<dbReference type="SUPFAM" id="SSF103088">
    <property type="entry name" value="OmpA-like"/>
    <property type="match status" value="1"/>
</dbReference>
<dbReference type="InterPro" id="IPR036737">
    <property type="entry name" value="OmpA-like_sf"/>
</dbReference>
<organism evidence="5 6">
    <name type="scientific">Mesorhizobium ventifaucium</name>
    <dbReference type="NCBI Taxonomy" id="666020"/>
    <lineage>
        <taxon>Bacteria</taxon>
        <taxon>Pseudomonadati</taxon>
        <taxon>Pseudomonadota</taxon>
        <taxon>Alphaproteobacteria</taxon>
        <taxon>Hyphomicrobiales</taxon>
        <taxon>Phyllobacteriaceae</taxon>
        <taxon>Mesorhizobium</taxon>
    </lineage>
</organism>
<proteinExistence type="predicted"/>
<reference evidence="5" key="1">
    <citation type="submission" date="2022-03" db="EMBL/GenBank/DDBJ databases">
        <authorList>
            <person name="Brunel B."/>
        </authorList>
    </citation>
    <scope>NUCLEOTIDE SEQUENCE</scope>
    <source>
        <strain evidence="5">STM4922sample</strain>
    </source>
</reference>
<evidence type="ECO:0000313" key="6">
    <source>
        <dbReference type="Proteomes" id="UP001152604"/>
    </source>
</evidence>
<feature type="compositionally biased region" description="Low complexity" evidence="2">
    <location>
        <begin position="106"/>
        <end position="119"/>
    </location>
</feature>
<feature type="chain" id="PRO_5047355366" evidence="3">
    <location>
        <begin position="25"/>
        <end position="665"/>
    </location>
</feature>
<comment type="caution">
    <text evidence="5">The sequence shown here is derived from an EMBL/GenBank/DDBJ whole genome shotgun (WGS) entry which is preliminary data.</text>
</comment>
<name>A0ABM9E8V6_9HYPH</name>
<dbReference type="PROSITE" id="PS51123">
    <property type="entry name" value="OMPA_2"/>
    <property type="match status" value="1"/>
</dbReference>
<feature type="compositionally biased region" description="Basic and acidic residues" evidence="2">
    <location>
        <begin position="232"/>
        <end position="248"/>
    </location>
</feature>
<evidence type="ECO:0000259" key="4">
    <source>
        <dbReference type="PROSITE" id="PS51123"/>
    </source>
</evidence>
<dbReference type="Gene3D" id="3.30.1330.60">
    <property type="entry name" value="OmpA-like domain"/>
    <property type="match status" value="1"/>
</dbReference>
<feature type="signal peptide" evidence="3">
    <location>
        <begin position="1"/>
        <end position="24"/>
    </location>
</feature>
<evidence type="ECO:0000313" key="5">
    <source>
        <dbReference type="EMBL" id="CAH2405195.1"/>
    </source>
</evidence>
<feature type="compositionally biased region" description="Polar residues" evidence="2">
    <location>
        <begin position="36"/>
        <end position="50"/>
    </location>
</feature>
<keyword evidence="5" id="KW-0969">Cilium</keyword>
<dbReference type="Proteomes" id="UP001152604">
    <property type="component" value="Unassembled WGS sequence"/>
</dbReference>
<feature type="domain" description="OmpA-like" evidence="4">
    <location>
        <begin position="537"/>
        <end position="662"/>
    </location>
</feature>
<feature type="compositionally biased region" description="Low complexity" evidence="2">
    <location>
        <begin position="136"/>
        <end position="151"/>
    </location>
</feature>
<evidence type="ECO:0000256" key="2">
    <source>
        <dbReference type="SAM" id="MobiDB-lite"/>
    </source>
</evidence>
<protein>
    <submittedName>
        <fullName evidence="5">Flagellar motor protein MotB</fullName>
    </submittedName>
</protein>
<accession>A0ABM9E8V6</accession>
<feature type="compositionally biased region" description="Pro residues" evidence="2">
    <location>
        <begin position="327"/>
        <end position="337"/>
    </location>
</feature>
<gene>
    <name evidence="5" type="ORF">MES4922_40120</name>
</gene>
<dbReference type="InterPro" id="IPR050330">
    <property type="entry name" value="Bact_OuterMem_StrucFunc"/>
</dbReference>